<keyword evidence="3" id="KW-1185">Reference proteome</keyword>
<dbReference type="SUPFAM" id="SSF53187">
    <property type="entry name" value="Zn-dependent exopeptidases"/>
    <property type="match status" value="1"/>
</dbReference>
<dbReference type="Proteomes" id="UP000189545">
    <property type="component" value="Chromosome"/>
</dbReference>
<feature type="domain" description="Peptidase M28" evidence="1">
    <location>
        <begin position="125"/>
        <end position="342"/>
    </location>
</feature>
<dbReference type="GO" id="GO:0006508">
    <property type="term" value="P:proteolysis"/>
    <property type="evidence" value="ECO:0007669"/>
    <property type="project" value="InterPro"/>
</dbReference>
<evidence type="ECO:0000259" key="1">
    <source>
        <dbReference type="Pfam" id="PF04389"/>
    </source>
</evidence>
<reference evidence="2 3" key="1">
    <citation type="submission" date="2016-03" db="EMBL/GenBank/DDBJ databases">
        <title>Complete genome sequence of Shewanella psychrophila WP2, a deep sea bacterium isolated from west Pacific sediment.</title>
        <authorList>
            <person name="Xu G."/>
            <person name="Jian H."/>
        </authorList>
    </citation>
    <scope>NUCLEOTIDE SEQUENCE [LARGE SCALE GENOMIC DNA]</scope>
    <source>
        <strain evidence="2 3">WP2</strain>
    </source>
</reference>
<dbReference type="Pfam" id="PF04389">
    <property type="entry name" value="Peptidase_M28"/>
    <property type="match status" value="1"/>
</dbReference>
<sequence>MDPTPHRLNGLTSTRLRFQQSVMLATVLFTSLIISGCTHSSSSYASCKTQLALEWADTEQLHADIAKLTSPKFEGRKTGTSGAELTRQYIDLRYREIGLTPWKGKYSAPFTYQYSFGERRGINMIGVIYAPEPTDKWRVILAHYDHLGMKGNKIHPGADDNASGVAALLQVASQIAKHNKIGYAGLPDSSQSPVNTLFVATDAEEPGLFGGYALVEQLKELGTIPQIEQIELAINMDMVGRPGRPYVIYLEGRRGFTHFNDIKRTLTTATGLCIKANHPSPLGRSVLKVDWLRASDHYPLHKAGVPWLYFGVPPHKDYHGSGDTVEKIDLKFLAAVSESVYQLLIIDSLTLK</sequence>
<name>A0A1S6HRD8_9GAMM</name>
<dbReference type="RefSeq" id="WP_237157841.1">
    <property type="nucleotide sequence ID" value="NZ_CP014782.1"/>
</dbReference>
<proteinExistence type="predicted"/>
<dbReference type="KEGG" id="spsw:Sps_02938"/>
<dbReference type="AlphaFoldDB" id="A0A1S6HRD8"/>
<dbReference type="PANTHER" id="PTHR12147">
    <property type="entry name" value="METALLOPEPTIDASE M28 FAMILY MEMBER"/>
    <property type="match status" value="1"/>
</dbReference>
<gene>
    <name evidence="2" type="ORF">Sps_02938</name>
</gene>
<evidence type="ECO:0000313" key="2">
    <source>
        <dbReference type="EMBL" id="AQS38085.1"/>
    </source>
</evidence>
<dbReference type="EMBL" id="CP014782">
    <property type="protein sequence ID" value="AQS38085.1"/>
    <property type="molecule type" value="Genomic_DNA"/>
</dbReference>
<dbReference type="Gene3D" id="3.40.630.10">
    <property type="entry name" value="Zn peptidases"/>
    <property type="match status" value="1"/>
</dbReference>
<dbReference type="InterPro" id="IPR007484">
    <property type="entry name" value="Peptidase_M28"/>
</dbReference>
<accession>A0A1S6HRD8</accession>
<dbReference type="InterPro" id="IPR045175">
    <property type="entry name" value="M28_fam"/>
</dbReference>
<protein>
    <submittedName>
        <fullName evidence="2">Peptidase family M28</fullName>
    </submittedName>
</protein>
<organism evidence="2 3">
    <name type="scientific">Shewanella psychrophila</name>
    <dbReference type="NCBI Taxonomy" id="225848"/>
    <lineage>
        <taxon>Bacteria</taxon>
        <taxon>Pseudomonadati</taxon>
        <taxon>Pseudomonadota</taxon>
        <taxon>Gammaproteobacteria</taxon>
        <taxon>Alteromonadales</taxon>
        <taxon>Shewanellaceae</taxon>
        <taxon>Shewanella</taxon>
    </lineage>
</organism>
<evidence type="ECO:0000313" key="3">
    <source>
        <dbReference type="Proteomes" id="UP000189545"/>
    </source>
</evidence>
<dbReference type="GO" id="GO:0008235">
    <property type="term" value="F:metalloexopeptidase activity"/>
    <property type="evidence" value="ECO:0007669"/>
    <property type="project" value="InterPro"/>
</dbReference>
<dbReference type="STRING" id="225848.Sps_02938"/>
<dbReference type="PANTHER" id="PTHR12147:SF26">
    <property type="entry name" value="PEPTIDASE M28 DOMAIN-CONTAINING PROTEIN"/>
    <property type="match status" value="1"/>
</dbReference>